<organism evidence="1 2">
    <name type="scientific">Aspergillus melleus</name>
    <dbReference type="NCBI Taxonomy" id="138277"/>
    <lineage>
        <taxon>Eukaryota</taxon>
        <taxon>Fungi</taxon>
        <taxon>Dikarya</taxon>
        <taxon>Ascomycota</taxon>
        <taxon>Pezizomycotina</taxon>
        <taxon>Eurotiomycetes</taxon>
        <taxon>Eurotiomycetidae</taxon>
        <taxon>Eurotiales</taxon>
        <taxon>Aspergillaceae</taxon>
        <taxon>Aspergillus</taxon>
        <taxon>Aspergillus subgen. Circumdati</taxon>
    </lineage>
</organism>
<evidence type="ECO:0000313" key="1">
    <source>
        <dbReference type="EMBL" id="KAK1148049.1"/>
    </source>
</evidence>
<dbReference type="EMBL" id="JAOPJF010000009">
    <property type="protein sequence ID" value="KAK1148049.1"/>
    <property type="molecule type" value="Genomic_DNA"/>
</dbReference>
<gene>
    <name evidence="1" type="ORF">N8T08_010684</name>
</gene>
<sequence>MPPVHVIATDDEKEGPAFESLGDQYGGHQKTGMLSICPAAWVPYAQLARLFPPAGLFLIYFPHAFGILHAALRTNASPLSVLQASAILFAGSFFFSNAAHIWNDLIDAGLDAQVERTSRRPIPRGAISPTAALVFATTQAIGAAWFLAYLPQGFCIGFLYALPNILATMYYPLSKRHTHFPQLVLGFCLAWGTAMGELAMSAPPFTYSPTTGSFSIDYAVLCLFLAGVVWTIIYDTVYAHQDLQADLQVGIKSLAVLCQSRTKVLLWPLLAIMAAFLIECGALSGFSLLYYLVAVGGATISLGTMIAKVELQSSPSCWWWFSKGFWWAGGSICGGLFVEYVALRIWG</sequence>
<accession>A0ACC3BBI0</accession>
<comment type="caution">
    <text evidence="1">The sequence shown here is derived from an EMBL/GenBank/DDBJ whole genome shotgun (WGS) entry which is preliminary data.</text>
</comment>
<proteinExistence type="predicted"/>
<protein>
    <submittedName>
        <fullName evidence="1">Uncharacterized protein</fullName>
    </submittedName>
</protein>
<keyword evidence="2" id="KW-1185">Reference proteome</keyword>
<name>A0ACC3BBI0_9EURO</name>
<reference evidence="1 2" key="1">
    <citation type="journal article" date="2023" name="ACS Omega">
        <title>Identification of the Neoaspergillic Acid Biosynthesis Gene Cluster by Establishing an In Vitro CRISPR-Ribonucleoprotein Genetic System in Aspergillus melleus.</title>
        <authorList>
            <person name="Yuan B."/>
            <person name="Grau M.F."/>
            <person name="Murata R.M."/>
            <person name="Torok T."/>
            <person name="Venkateswaran K."/>
            <person name="Stajich J.E."/>
            <person name="Wang C.C.C."/>
        </authorList>
    </citation>
    <scope>NUCLEOTIDE SEQUENCE [LARGE SCALE GENOMIC DNA]</scope>
    <source>
        <strain evidence="1 2">IMV 1140</strain>
    </source>
</reference>
<dbReference type="Proteomes" id="UP001177260">
    <property type="component" value="Unassembled WGS sequence"/>
</dbReference>
<evidence type="ECO:0000313" key="2">
    <source>
        <dbReference type="Proteomes" id="UP001177260"/>
    </source>
</evidence>